<name>A0A382KMY6_9ZZZZ</name>
<dbReference type="EMBL" id="UINC01081740">
    <property type="protein sequence ID" value="SVC25888.1"/>
    <property type="molecule type" value="Genomic_DNA"/>
</dbReference>
<protein>
    <submittedName>
        <fullName evidence="1">Uncharacterized protein</fullName>
    </submittedName>
</protein>
<sequence length="89" mass="9599">MAIVEEEKVLGRNVIVIPARTTLSGPEPDHFGGFNHVRIGTGFAPHPLFVRWVSEQWSEGATLLSDSTGWQQTDATTTCLDGSTSPDCA</sequence>
<gene>
    <name evidence="1" type="ORF">METZ01_LOCUS278742</name>
</gene>
<reference evidence="1" key="1">
    <citation type="submission" date="2018-05" db="EMBL/GenBank/DDBJ databases">
        <authorList>
            <person name="Lanie J.A."/>
            <person name="Ng W.-L."/>
            <person name="Kazmierczak K.M."/>
            <person name="Andrzejewski T.M."/>
            <person name="Davidsen T.M."/>
            <person name="Wayne K.J."/>
            <person name="Tettelin H."/>
            <person name="Glass J.I."/>
            <person name="Rusch D."/>
            <person name="Podicherti R."/>
            <person name="Tsui H.-C.T."/>
            <person name="Winkler M.E."/>
        </authorList>
    </citation>
    <scope>NUCLEOTIDE SEQUENCE</scope>
</reference>
<organism evidence="1">
    <name type="scientific">marine metagenome</name>
    <dbReference type="NCBI Taxonomy" id="408172"/>
    <lineage>
        <taxon>unclassified sequences</taxon>
        <taxon>metagenomes</taxon>
        <taxon>ecological metagenomes</taxon>
    </lineage>
</organism>
<proteinExistence type="predicted"/>
<feature type="non-terminal residue" evidence="1">
    <location>
        <position position="89"/>
    </location>
</feature>
<dbReference type="AlphaFoldDB" id="A0A382KMY6"/>
<accession>A0A382KMY6</accession>
<evidence type="ECO:0000313" key="1">
    <source>
        <dbReference type="EMBL" id="SVC25888.1"/>
    </source>
</evidence>